<keyword evidence="9 12" id="KW-0460">Magnesium</keyword>
<evidence type="ECO:0000313" key="15">
    <source>
        <dbReference type="Proteomes" id="UP000245449"/>
    </source>
</evidence>
<dbReference type="UniPathway" id="UPA00109">
    <property type="reaction ID" value="UER00188"/>
</dbReference>
<dbReference type="PRINTS" id="PR01050">
    <property type="entry name" value="PYRUVTKNASE"/>
</dbReference>
<sequence length="479" mass="54151">MSENLAKIAERLHEINDFMIQVEKDFDYILEKIHPENKKCAVNLLHYLALRSQDIRDLQDDLHTCGLSSMASSESHIRGQLLAILERLGIKKKITEDIFSYETSKLSLSKKLTGLFGKKLTDSVPYIMVTFDNSLATDYLKVENLLQSGMNIARINCAHDDQAIWYKMIKNIDKAIKTTGLQCKIYMDLAGPKIRTIVKRSGRLKVVEGQMIYLTDENNINDRKLTVGCTIVGVFNQLNVGEIVLFDDGLIEARVDKIEPKRVRLQIIRVSSKKPYIKNEKGVNFPNSNLMTPSLTDYDVMCIPFIVQHADMVGYSFVRNSNDILQLQHVLGNNKQLDLVIKIETPQAVKNLPDLLLSGMQQENIGVMIARGDLAVEIGFERMSEIQEEILWISESAHVPVIWATQVLENLNKSGVATRSEITDAAHAAQADCVMINKGAHTLQTLDTLKNILFRSGGHHIKKRFTFRPLAIATRFMNK</sequence>
<evidence type="ECO:0000256" key="6">
    <source>
        <dbReference type="ARBA" id="ARBA00022741"/>
    </source>
</evidence>
<evidence type="ECO:0000256" key="1">
    <source>
        <dbReference type="ARBA" id="ARBA00004997"/>
    </source>
</evidence>
<keyword evidence="11 14" id="KW-0670">Pyruvate</keyword>
<dbReference type="Proteomes" id="UP000245449">
    <property type="component" value="Unassembled WGS sequence"/>
</dbReference>
<dbReference type="SUPFAM" id="SSF50800">
    <property type="entry name" value="PK beta-barrel domain-like"/>
    <property type="match status" value="1"/>
</dbReference>
<keyword evidence="6" id="KW-0547">Nucleotide-binding</keyword>
<dbReference type="EC" id="2.7.1.40" evidence="3 12"/>
<dbReference type="Gene3D" id="3.20.20.60">
    <property type="entry name" value="Phosphoenolpyruvate-binding domains"/>
    <property type="match status" value="1"/>
</dbReference>
<evidence type="ECO:0000259" key="13">
    <source>
        <dbReference type="Pfam" id="PF00224"/>
    </source>
</evidence>
<evidence type="ECO:0000256" key="9">
    <source>
        <dbReference type="ARBA" id="ARBA00022842"/>
    </source>
</evidence>
<dbReference type="GO" id="GO:0030955">
    <property type="term" value="F:potassium ion binding"/>
    <property type="evidence" value="ECO:0007669"/>
    <property type="project" value="InterPro"/>
</dbReference>
<dbReference type="GO" id="GO:0004743">
    <property type="term" value="F:pyruvate kinase activity"/>
    <property type="evidence" value="ECO:0007669"/>
    <property type="project" value="UniProtKB-EC"/>
</dbReference>
<evidence type="ECO:0000313" key="14">
    <source>
        <dbReference type="EMBL" id="PWA04654.1"/>
    </source>
</evidence>
<keyword evidence="5" id="KW-0479">Metal-binding</keyword>
<evidence type="ECO:0000256" key="8">
    <source>
        <dbReference type="ARBA" id="ARBA00022840"/>
    </source>
</evidence>
<keyword evidence="7 12" id="KW-0418">Kinase</keyword>
<dbReference type="SUPFAM" id="SSF51621">
    <property type="entry name" value="Phosphoenolpyruvate/pyruvate domain"/>
    <property type="match status" value="1"/>
</dbReference>
<dbReference type="InterPro" id="IPR001697">
    <property type="entry name" value="Pyr_Knase"/>
</dbReference>
<dbReference type="OrthoDB" id="9812123at2"/>
<feature type="domain" description="Pyruvate kinase barrel" evidence="13">
    <location>
        <begin position="140"/>
        <end position="437"/>
    </location>
</feature>
<evidence type="ECO:0000256" key="10">
    <source>
        <dbReference type="ARBA" id="ARBA00023152"/>
    </source>
</evidence>
<dbReference type="InterPro" id="IPR011037">
    <property type="entry name" value="Pyrv_Knase-like_insert_dom_sf"/>
</dbReference>
<evidence type="ECO:0000256" key="7">
    <source>
        <dbReference type="ARBA" id="ARBA00022777"/>
    </source>
</evidence>
<evidence type="ECO:0000256" key="12">
    <source>
        <dbReference type="RuleBase" id="RU000504"/>
    </source>
</evidence>
<name>A0A2U1JI33_9FLAO</name>
<keyword evidence="10 12" id="KW-0324">Glycolysis</keyword>
<evidence type="ECO:0000256" key="5">
    <source>
        <dbReference type="ARBA" id="ARBA00022723"/>
    </source>
</evidence>
<dbReference type="GO" id="GO:0005524">
    <property type="term" value="F:ATP binding"/>
    <property type="evidence" value="ECO:0007669"/>
    <property type="project" value="UniProtKB-KW"/>
</dbReference>
<dbReference type="GO" id="GO:0016301">
    <property type="term" value="F:kinase activity"/>
    <property type="evidence" value="ECO:0007669"/>
    <property type="project" value="UniProtKB-KW"/>
</dbReference>
<keyword evidence="15" id="KW-1185">Reference proteome</keyword>
<comment type="caution">
    <text evidence="14">The sequence shown here is derived from an EMBL/GenBank/DDBJ whole genome shotgun (WGS) entry which is preliminary data.</text>
</comment>
<dbReference type="PANTHER" id="PTHR11817">
    <property type="entry name" value="PYRUVATE KINASE"/>
    <property type="match status" value="1"/>
</dbReference>
<keyword evidence="4 12" id="KW-0808">Transferase</keyword>
<dbReference type="InterPro" id="IPR015806">
    <property type="entry name" value="Pyrv_Knase_insert_dom_sf"/>
</dbReference>
<evidence type="ECO:0000256" key="11">
    <source>
        <dbReference type="ARBA" id="ARBA00023317"/>
    </source>
</evidence>
<dbReference type="EMBL" id="QCZI01000012">
    <property type="protein sequence ID" value="PWA04654.1"/>
    <property type="molecule type" value="Genomic_DNA"/>
</dbReference>
<comment type="similarity">
    <text evidence="2 12">Belongs to the pyruvate kinase family.</text>
</comment>
<dbReference type="InterPro" id="IPR015793">
    <property type="entry name" value="Pyrv_Knase_brl"/>
</dbReference>
<evidence type="ECO:0000256" key="3">
    <source>
        <dbReference type="ARBA" id="ARBA00012142"/>
    </source>
</evidence>
<comment type="catalytic activity">
    <reaction evidence="12">
        <text>pyruvate + ATP = phosphoenolpyruvate + ADP + H(+)</text>
        <dbReference type="Rhea" id="RHEA:18157"/>
        <dbReference type="ChEBI" id="CHEBI:15361"/>
        <dbReference type="ChEBI" id="CHEBI:15378"/>
        <dbReference type="ChEBI" id="CHEBI:30616"/>
        <dbReference type="ChEBI" id="CHEBI:58702"/>
        <dbReference type="ChEBI" id="CHEBI:456216"/>
        <dbReference type="EC" id="2.7.1.40"/>
    </reaction>
</comment>
<dbReference type="Gene3D" id="2.40.33.10">
    <property type="entry name" value="PK beta-barrel domain-like"/>
    <property type="match status" value="1"/>
</dbReference>
<dbReference type="Pfam" id="PF00224">
    <property type="entry name" value="PK"/>
    <property type="match status" value="1"/>
</dbReference>
<proteinExistence type="inferred from homology"/>
<reference evidence="14 15" key="1">
    <citation type="submission" date="2018-04" db="EMBL/GenBank/DDBJ databases">
        <title>Flavobacterium sp. nov., isolated from glacier ice.</title>
        <authorList>
            <person name="Liu Q."/>
            <person name="Xin Y.-H."/>
        </authorList>
    </citation>
    <scope>NUCLEOTIDE SEQUENCE [LARGE SCALE GENOMIC DNA]</scope>
    <source>
        <strain evidence="14 15">RB1R5</strain>
    </source>
</reference>
<evidence type="ECO:0000256" key="2">
    <source>
        <dbReference type="ARBA" id="ARBA00008663"/>
    </source>
</evidence>
<protein>
    <recommendedName>
        <fullName evidence="3 12">Pyruvate kinase</fullName>
        <ecNumber evidence="3 12">2.7.1.40</ecNumber>
    </recommendedName>
</protein>
<dbReference type="InterPro" id="IPR040442">
    <property type="entry name" value="Pyrv_kinase-like_dom_sf"/>
</dbReference>
<evidence type="ECO:0000256" key="4">
    <source>
        <dbReference type="ARBA" id="ARBA00022679"/>
    </source>
</evidence>
<accession>A0A2U1JI33</accession>
<comment type="pathway">
    <text evidence="1 12">Carbohydrate degradation; glycolysis; pyruvate from D-glyceraldehyde 3-phosphate: step 5/5.</text>
</comment>
<keyword evidence="8" id="KW-0067">ATP-binding</keyword>
<dbReference type="InterPro" id="IPR015813">
    <property type="entry name" value="Pyrv/PenolPyrv_kinase-like_dom"/>
</dbReference>
<organism evidence="14 15">
    <name type="scientific">Flavobacterium psychrotolerans</name>
    <dbReference type="NCBI Taxonomy" id="2169410"/>
    <lineage>
        <taxon>Bacteria</taxon>
        <taxon>Pseudomonadati</taxon>
        <taxon>Bacteroidota</taxon>
        <taxon>Flavobacteriia</taxon>
        <taxon>Flavobacteriales</taxon>
        <taxon>Flavobacteriaceae</taxon>
        <taxon>Flavobacterium</taxon>
    </lineage>
</organism>
<dbReference type="RefSeq" id="WP_116725294.1">
    <property type="nucleotide sequence ID" value="NZ_QCZI01000012.1"/>
</dbReference>
<gene>
    <name evidence="14" type="ORF">DB895_10360</name>
</gene>
<dbReference type="GO" id="GO:0000287">
    <property type="term" value="F:magnesium ion binding"/>
    <property type="evidence" value="ECO:0007669"/>
    <property type="project" value="InterPro"/>
</dbReference>
<dbReference type="AlphaFoldDB" id="A0A2U1JI33"/>